<comment type="caution">
    <text evidence="7">The sequence shown here is derived from an EMBL/GenBank/DDBJ whole genome shotgun (WGS) entry which is preliminary data.</text>
</comment>
<dbReference type="SUPFAM" id="SSF49899">
    <property type="entry name" value="Concanavalin A-like lectins/glucanases"/>
    <property type="match status" value="1"/>
</dbReference>
<dbReference type="Proteomes" id="UP000569914">
    <property type="component" value="Unassembled WGS sequence"/>
</dbReference>
<comment type="similarity">
    <text evidence="2">Belongs to the glycosyl hydrolase 43 family.</text>
</comment>
<evidence type="ECO:0000256" key="3">
    <source>
        <dbReference type="ARBA" id="ARBA00022801"/>
    </source>
</evidence>
<feature type="active site" description="Proton acceptor" evidence="5">
    <location>
        <position position="56"/>
    </location>
</feature>
<comment type="pathway">
    <text evidence="1">Glycan metabolism; L-arabinan degradation.</text>
</comment>
<dbReference type="AlphaFoldDB" id="A0A7Y9IBK8"/>
<proteinExistence type="inferred from homology"/>
<evidence type="ECO:0000313" key="7">
    <source>
        <dbReference type="EMBL" id="NYE73923.1"/>
    </source>
</evidence>
<evidence type="ECO:0000256" key="4">
    <source>
        <dbReference type="ARBA" id="ARBA00023295"/>
    </source>
</evidence>
<dbReference type="GO" id="GO:0005975">
    <property type="term" value="P:carbohydrate metabolic process"/>
    <property type="evidence" value="ECO:0007669"/>
    <property type="project" value="InterPro"/>
</dbReference>
<dbReference type="InterPro" id="IPR006710">
    <property type="entry name" value="Glyco_hydro_43"/>
</dbReference>
<evidence type="ECO:0000313" key="8">
    <source>
        <dbReference type="Proteomes" id="UP000569914"/>
    </source>
</evidence>
<feature type="active site" description="Proton donor" evidence="5">
    <location>
        <position position="240"/>
    </location>
</feature>
<dbReference type="GO" id="GO:0004553">
    <property type="term" value="F:hydrolase activity, hydrolyzing O-glycosyl compounds"/>
    <property type="evidence" value="ECO:0007669"/>
    <property type="project" value="InterPro"/>
</dbReference>
<dbReference type="EMBL" id="JACCBU010000001">
    <property type="protein sequence ID" value="NYE73923.1"/>
    <property type="molecule type" value="Genomic_DNA"/>
</dbReference>
<evidence type="ECO:0000256" key="1">
    <source>
        <dbReference type="ARBA" id="ARBA00004834"/>
    </source>
</evidence>
<dbReference type="Gene3D" id="2.115.10.20">
    <property type="entry name" value="Glycosyl hydrolase domain, family 43"/>
    <property type="match status" value="1"/>
</dbReference>
<feature type="site" description="Important for catalytic activity, responsible for pKa modulation of the active site Glu and correct orientation of both the proton donor and substrate" evidence="6">
    <location>
        <position position="192"/>
    </location>
</feature>
<dbReference type="InterPro" id="IPR013320">
    <property type="entry name" value="ConA-like_dom_sf"/>
</dbReference>
<evidence type="ECO:0000256" key="2">
    <source>
        <dbReference type="ARBA" id="ARBA00009865"/>
    </source>
</evidence>
<sequence>MVARRAKPYCVVTVAVLVGLSLILAVAGSPQPRASAESPPAFTNPVGGETIPNFADPTMIRGRDGYWYAYATGDPLFPGDHYRRLMIARSADLVRWEYVGDVFTEKTEPRYDGFGDEANRLYWAPDIEYVDGRYLLYYSYVVNAGVDRHWRAIGVATAPAPQGPWTDSGAYVTGPETWEPVPGTQAWRNVIDPEVVATPDGTRYLYYGSVDGGVRVVPLSADGLTAVGEPVQVTLENRYEAAHLVYRDGFYYLFLSAIGGCCAGPASGYPVHVGRARSPLGPFLDRDGHSVLGRHAGGTPVQVPTGNRWVSVGHNTLATDLAGQQWLVTHAIDRSNPYLQGSLNRRQLVISRLDWVDGWPTTNGGRGLLDGPQPAPSMVATTAAAFEDGTLSPRVWQPRPGWTVGREPAGGFLSSPPGRQALGATRLTRGDVRLRGAVRHGDPGQGSAGLSLTRGDLTVEAVIDRDTESFVIMVRRDGRVGERRALPLPAGFRYDDWHELELRIRGRHLEATVTDHGLDDPLAAAELSLPPTSGGGRLDLISNGAAADFDDITAAPLYVPVTTKVPDPAVGEPLPGAGDEFDHGLGSGWQPLRDPAAEVGAGRLTLPVQEAAELIDQRPVPDDGAALLLRQPPDGDWTVETKITVPYGEGYPAAWPQAGLIAYAGDDHFVNLSYAAARRTRHVAFGTELPWDGRVVYGDARLGPTTGDTVWLRLRHETDPATGEHHYRAATSVDGDHWVWHGVRTLPAGPTPRIGLAAFGAAPGARLTATFEYVRFLAS</sequence>
<dbReference type="PANTHER" id="PTHR43301:SF3">
    <property type="entry name" value="ARABINAN ENDO-1,5-ALPHA-L-ARABINOSIDASE A-RELATED"/>
    <property type="match status" value="1"/>
</dbReference>
<evidence type="ECO:0008006" key="9">
    <source>
        <dbReference type="Google" id="ProtNLM"/>
    </source>
</evidence>
<dbReference type="Pfam" id="PF04616">
    <property type="entry name" value="Glyco_hydro_43"/>
    <property type="match status" value="1"/>
</dbReference>
<dbReference type="PANTHER" id="PTHR43301">
    <property type="entry name" value="ARABINAN ENDO-1,5-ALPHA-L-ARABINOSIDASE"/>
    <property type="match status" value="1"/>
</dbReference>
<dbReference type="SUPFAM" id="SSF75005">
    <property type="entry name" value="Arabinanase/levansucrase/invertase"/>
    <property type="match status" value="1"/>
</dbReference>
<dbReference type="InterPro" id="IPR023296">
    <property type="entry name" value="Glyco_hydro_beta-prop_sf"/>
</dbReference>
<keyword evidence="8" id="KW-1185">Reference proteome</keyword>
<dbReference type="RefSeq" id="WP_179755821.1">
    <property type="nucleotide sequence ID" value="NZ_JACCBU010000001.1"/>
</dbReference>
<accession>A0A7Y9IBK8</accession>
<reference evidence="7 8" key="1">
    <citation type="submission" date="2020-07" db="EMBL/GenBank/DDBJ databases">
        <title>Sequencing the genomes of 1000 actinobacteria strains.</title>
        <authorList>
            <person name="Klenk H.-P."/>
        </authorList>
    </citation>
    <scope>NUCLEOTIDE SEQUENCE [LARGE SCALE GENOMIC DNA]</scope>
    <source>
        <strain evidence="7 8">DSM 22083</strain>
    </source>
</reference>
<keyword evidence="4" id="KW-0326">Glycosidase</keyword>
<dbReference type="InterPro" id="IPR050727">
    <property type="entry name" value="GH43_arabinanases"/>
</dbReference>
<dbReference type="Gene3D" id="2.60.120.200">
    <property type="match status" value="1"/>
</dbReference>
<dbReference type="CDD" id="cd18616">
    <property type="entry name" value="GH43_ABN-like"/>
    <property type="match status" value="1"/>
</dbReference>
<keyword evidence="3" id="KW-0378">Hydrolase</keyword>
<evidence type="ECO:0000256" key="5">
    <source>
        <dbReference type="PIRSR" id="PIRSR606710-1"/>
    </source>
</evidence>
<name>A0A7Y9IBK8_9ACTN</name>
<protein>
    <recommendedName>
        <fullName evidence="9">Glycosyl hydrolases family 43</fullName>
    </recommendedName>
</protein>
<gene>
    <name evidence="7" type="ORF">BKA15_005252</name>
</gene>
<organism evidence="7 8">
    <name type="scientific">Microlunatus parietis</name>
    <dbReference type="NCBI Taxonomy" id="682979"/>
    <lineage>
        <taxon>Bacteria</taxon>
        <taxon>Bacillati</taxon>
        <taxon>Actinomycetota</taxon>
        <taxon>Actinomycetes</taxon>
        <taxon>Propionibacteriales</taxon>
        <taxon>Propionibacteriaceae</taxon>
        <taxon>Microlunatus</taxon>
    </lineage>
</organism>
<evidence type="ECO:0000256" key="6">
    <source>
        <dbReference type="PIRSR" id="PIRSR606710-2"/>
    </source>
</evidence>